<evidence type="ECO:0000313" key="10">
    <source>
        <dbReference type="EMBL" id="NMC64140.1"/>
    </source>
</evidence>
<dbReference type="Proteomes" id="UP000524246">
    <property type="component" value="Unassembled WGS sequence"/>
</dbReference>
<reference evidence="10 11" key="1">
    <citation type="journal article" date="2020" name="Biotechnol. Biofuels">
        <title>New insights from the biogas microbiome by comprehensive genome-resolved metagenomics of nearly 1600 species originating from multiple anaerobic digesters.</title>
        <authorList>
            <person name="Campanaro S."/>
            <person name="Treu L."/>
            <person name="Rodriguez-R L.M."/>
            <person name="Kovalovszki A."/>
            <person name="Ziels R.M."/>
            <person name="Maus I."/>
            <person name="Zhu X."/>
            <person name="Kougias P.G."/>
            <person name="Basile A."/>
            <person name="Luo G."/>
            <person name="Schluter A."/>
            <person name="Konstantinidis K.T."/>
            <person name="Angelidaki I."/>
        </authorList>
    </citation>
    <scope>NUCLEOTIDE SEQUENCE [LARGE SCALE GENOMIC DNA]</scope>
    <source>
        <strain evidence="10">AS27yjCOA_65</strain>
    </source>
</reference>
<comment type="caution">
    <text evidence="10">The sequence shown here is derived from an EMBL/GenBank/DDBJ whole genome shotgun (WGS) entry which is preliminary data.</text>
</comment>
<comment type="subcellular location">
    <subcellularLocation>
        <location evidence="1">Cell membrane</location>
        <topology evidence="1">Multi-pass membrane protein</topology>
    </subcellularLocation>
</comment>
<dbReference type="GO" id="GO:0004190">
    <property type="term" value="F:aspartic-type endopeptidase activity"/>
    <property type="evidence" value="ECO:0007669"/>
    <property type="project" value="InterPro"/>
</dbReference>
<dbReference type="Gene3D" id="1.20.120.1220">
    <property type="match status" value="1"/>
</dbReference>
<evidence type="ECO:0000256" key="7">
    <source>
        <dbReference type="SAM" id="Phobius"/>
    </source>
</evidence>
<evidence type="ECO:0000256" key="6">
    <source>
        <dbReference type="ARBA" id="ARBA00023136"/>
    </source>
</evidence>
<evidence type="ECO:0000259" key="8">
    <source>
        <dbReference type="Pfam" id="PF01478"/>
    </source>
</evidence>
<dbReference type="Pfam" id="PF01478">
    <property type="entry name" value="Peptidase_A24"/>
    <property type="match status" value="1"/>
</dbReference>
<dbReference type="Pfam" id="PF06750">
    <property type="entry name" value="A24_N_bact"/>
    <property type="match status" value="1"/>
</dbReference>
<evidence type="ECO:0000259" key="9">
    <source>
        <dbReference type="Pfam" id="PF06750"/>
    </source>
</evidence>
<organism evidence="10 11">
    <name type="scientific">SAR324 cluster bacterium</name>
    <dbReference type="NCBI Taxonomy" id="2024889"/>
    <lineage>
        <taxon>Bacteria</taxon>
        <taxon>Deltaproteobacteria</taxon>
        <taxon>SAR324 cluster</taxon>
    </lineage>
</organism>
<feature type="transmembrane region" description="Helical" evidence="7">
    <location>
        <begin position="193"/>
        <end position="214"/>
    </location>
</feature>
<evidence type="ECO:0000256" key="3">
    <source>
        <dbReference type="ARBA" id="ARBA00022475"/>
    </source>
</evidence>
<dbReference type="PANTHER" id="PTHR30487">
    <property type="entry name" value="TYPE 4 PREPILIN-LIKE PROTEINS LEADER PEPTIDE-PROCESSING ENZYME"/>
    <property type="match status" value="1"/>
</dbReference>
<dbReference type="GO" id="GO:0006465">
    <property type="term" value="P:signal peptide processing"/>
    <property type="evidence" value="ECO:0007669"/>
    <property type="project" value="TreeGrafter"/>
</dbReference>
<sequence>METILNLLILVIGLLIGSFLNVCIYRMPLSRLDRWYSPDEGEEAQSILAKLRKDLSITKPARSFCPSCQHQLRWFENIPVVSWLLLGGKCSSCKTSISIRYPVVELLTGNLALLSVMKFGFSATALVVFGTLCVFIIITFIDYDYYVIPDELSIRGSIIAIMIALISQFYGIFSPPVVAINPEFPIPPILDSVLGMLAGAGFLLLIYFAYLFLRKREGLGLGDIKLLLFIGALFGIQAALYTIFIGSLLGSILGLGLILIGGRKLSSAIPFGPYLTVSATLYIFTGFALPNAILNIFA</sequence>
<keyword evidence="4 7" id="KW-0812">Transmembrane</keyword>
<evidence type="ECO:0000256" key="2">
    <source>
        <dbReference type="ARBA" id="ARBA00005801"/>
    </source>
</evidence>
<dbReference type="InterPro" id="IPR010627">
    <property type="entry name" value="Prepilin_pept_A24_N"/>
</dbReference>
<feature type="domain" description="Prepilin type IV endopeptidase peptidase" evidence="8">
    <location>
        <begin position="132"/>
        <end position="255"/>
    </location>
</feature>
<proteinExistence type="inferred from homology"/>
<feature type="transmembrane region" description="Helical" evidence="7">
    <location>
        <begin position="119"/>
        <end position="140"/>
    </location>
</feature>
<feature type="transmembrane region" description="Helical" evidence="7">
    <location>
        <begin position="226"/>
        <end position="259"/>
    </location>
</feature>
<keyword evidence="5 7" id="KW-1133">Transmembrane helix</keyword>
<dbReference type="InterPro" id="IPR000045">
    <property type="entry name" value="Prepilin_IV_endopep_pep"/>
</dbReference>
<feature type="transmembrane region" description="Helical" evidence="7">
    <location>
        <begin position="7"/>
        <end position="27"/>
    </location>
</feature>
<evidence type="ECO:0000313" key="11">
    <source>
        <dbReference type="Proteomes" id="UP000524246"/>
    </source>
</evidence>
<evidence type="ECO:0000256" key="1">
    <source>
        <dbReference type="ARBA" id="ARBA00004651"/>
    </source>
</evidence>
<accession>A0A7X9IMK9</accession>
<comment type="similarity">
    <text evidence="2">Belongs to the peptidase A24 family.</text>
</comment>
<dbReference type="AlphaFoldDB" id="A0A7X9IMK9"/>
<dbReference type="PANTHER" id="PTHR30487:SF0">
    <property type="entry name" value="PREPILIN LEADER PEPTIDASE_N-METHYLTRANSFERASE-RELATED"/>
    <property type="match status" value="1"/>
</dbReference>
<feature type="domain" description="Prepilin peptidase A24 N-terminal" evidence="9">
    <location>
        <begin position="11"/>
        <end position="119"/>
    </location>
</feature>
<dbReference type="InterPro" id="IPR050882">
    <property type="entry name" value="Prepilin_peptidase/N-MTase"/>
</dbReference>
<feature type="transmembrane region" description="Helical" evidence="7">
    <location>
        <begin position="152"/>
        <end position="173"/>
    </location>
</feature>
<keyword evidence="3" id="KW-1003">Cell membrane</keyword>
<dbReference type="EMBL" id="JAAZON010000608">
    <property type="protein sequence ID" value="NMC64140.1"/>
    <property type="molecule type" value="Genomic_DNA"/>
</dbReference>
<gene>
    <name evidence="10" type="ORF">GYA55_13330</name>
</gene>
<evidence type="ECO:0000256" key="5">
    <source>
        <dbReference type="ARBA" id="ARBA00022989"/>
    </source>
</evidence>
<feature type="transmembrane region" description="Helical" evidence="7">
    <location>
        <begin position="279"/>
        <end position="297"/>
    </location>
</feature>
<keyword evidence="6 7" id="KW-0472">Membrane</keyword>
<dbReference type="GO" id="GO:0005886">
    <property type="term" value="C:plasma membrane"/>
    <property type="evidence" value="ECO:0007669"/>
    <property type="project" value="UniProtKB-SubCell"/>
</dbReference>
<name>A0A7X9IMK9_9DELT</name>
<protein>
    <submittedName>
        <fullName evidence="10">Prepilin peptidase</fullName>
    </submittedName>
</protein>
<evidence type="ECO:0000256" key="4">
    <source>
        <dbReference type="ARBA" id="ARBA00022692"/>
    </source>
</evidence>